<evidence type="ECO:0000313" key="2">
    <source>
        <dbReference type="Proteomes" id="UP000526501"/>
    </source>
</evidence>
<dbReference type="AlphaFoldDB" id="A0A7X1B526"/>
<accession>A0A7X1B526</accession>
<keyword evidence="2" id="KW-1185">Reference proteome</keyword>
<protein>
    <recommendedName>
        <fullName evidence="3">UDP-2,4-diacetamido-2,4,6-trideoxy-beta-L-altropyranose hydrolase</fullName>
    </recommendedName>
</protein>
<evidence type="ECO:0000313" key="1">
    <source>
        <dbReference type="EMBL" id="MBC2605783.1"/>
    </source>
</evidence>
<dbReference type="SUPFAM" id="SSF53756">
    <property type="entry name" value="UDP-Glycosyltransferase/glycogen phosphorylase"/>
    <property type="match status" value="1"/>
</dbReference>
<dbReference type="EMBL" id="JACHVC010000007">
    <property type="protein sequence ID" value="MBC2605783.1"/>
    <property type="molecule type" value="Genomic_DNA"/>
</dbReference>
<sequence>MASEFQSRGWATLLWGEGDFDALPEDVRETFSGVAGSDSMADVLFIDEMYTPQTELAEVAEKWRTTNAGGVVGATDDMGNRSMAGFDFVVNSEIGLTKASYEAGTSLLGEDYALVRAAFRPKLIEKMDPFGSDSKRVLVMLGGTDPFGYLPQVMTALSKVSTCELSPVVVTNEPRHAEIFRSSFSDLRVLSKLNASEVAWWMSHCDLGVFACGSSLFEAAATRLPFVGLSVVDNQMATAKKVERYWKQPICYCGDGEPVVDELAQKLELALCTERKVYSKIDAMGCSRVCDVVLSLHRHKCTE</sequence>
<organism evidence="1 2">
    <name type="scientific">Pelagicoccus albus</name>
    <dbReference type="NCBI Taxonomy" id="415222"/>
    <lineage>
        <taxon>Bacteria</taxon>
        <taxon>Pseudomonadati</taxon>
        <taxon>Verrucomicrobiota</taxon>
        <taxon>Opitutia</taxon>
        <taxon>Puniceicoccales</taxon>
        <taxon>Pelagicoccaceae</taxon>
        <taxon>Pelagicoccus</taxon>
    </lineage>
</organism>
<evidence type="ECO:0008006" key="3">
    <source>
        <dbReference type="Google" id="ProtNLM"/>
    </source>
</evidence>
<dbReference type="RefSeq" id="WP_185659677.1">
    <property type="nucleotide sequence ID" value="NZ_CAWPOO010000007.1"/>
</dbReference>
<reference evidence="1 2" key="1">
    <citation type="submission" date="2020-07" db="EMBL/GenBank/DDBJ databases">
        <authorList>
            <person name="Feng X."/>
        </authorList>
    </citation>
    <scope>NUCLEOTIDE SEQUENCE [LARGE SCALE GENOMIC DNA]</scope>
    <source>
        <strain evidence="1 2">JCM23202</strain>
    </source>
</reference>
<dbReference type="Gene3D" id="3.40.50.2000">
    <property type="entry name" value="Glycogen Phosphorylase B"/>
    <property type="match status" value="1"/>
</dbReference>
<dbReference type="Proteomes" id="UP000526501">
    <property type="component" value="Unassembled WGS sequence"/>
</dbReference>
<proteinExistence type="predicted"/>
<gene>
    <name evidence="1" type="ORF">H5P27_06985</name>
</gene>
<comment type="caution">
    <text evidence="1">The sequence shown here is derived from an EMBL/GenBank/DDBJ whole genome shotgun (WGS) entry which is preliminary data.</text>
</comment>
<name>A0A7X1B526_9BACT</name>